<dbReference type="KEGG" id="cate:C2869_01890"/>
<gene>
    <name evidence="1" type="ORF">C2869_01890</name>
</gene>
<sequence length="291" mass="33113">MLLVVILCCFRQAIAEQHKVVIAANPYHQQEYDSLLDGRSCFDVNDYQTPYAHRATIELLLICKALHLGGLNAELSFWHTPNYTRALLETKKGSVAMSSETVWFTDLQQDELVYVSDAVIEAQEFEKGFYIQQSRLAEVEQVLQTAQQQGKSLLSALTQFSVISSRRWWLDWKTLNQLGFATIHSSKIDNMCNMMAKKRGDILFVELVMNGSQGLPYSCNKINLMPIQGVKVRIPQSRHYIVSKKYPNSQAIYTALQTGLRAIRASGEMSKLLYPVEENRVKVRAWSSLTP</sequence>
<dbReference type="AlphaFoldDB" id="A0A2S0VM32"/>
<name>A0A2S0VM32_9ALTE</name>
<keyword evidence="2" id="KW-1185">Reference proteome</keyword>
<evidence type="ECO:0000313" key="1">
    <source>
        <dbReference type="EMBL" id="AWB65271.1"/>
    </source>
</evidence>
<proteinExistence type="predicted"/>
<evidence type="ECO:0000313" key="2">
    <source>
        <dbReference type="Proteomes" id="UP000244441"/>
    </source>
</evidence>
<protein>
    <recommendedName>
        <fullName evidence="3">Solute-binding protein family 3/N-terminal domain-containing protein</fullName>
    </recommendedName>
</protein>
<organism evidence="1 2">
    <name type="scientific">Saccharobesus litoralis</name>
    <dbReference type="NCBI Taxonomy" id="2172099"/>
    <lineage>
        <taxon>Bacteria</taxon>
        <taxon>Pseudomonadati</taxon>
        <taxon>Pseudomonadota</taxon>
        <taxon>Gammaproteobacteria</taxon>
        <taxon>Alteromonadales</taxon>
        <taxon>Alteromonadaceae</taxon>
        <taxon>Saccharobesus</taxon>
    </lineage>
</organism>
<accession>A0A2S0VM32</accession>
<reference evidence="1 2" key="1">
    <citation type="submission" date="2018-01" db="EMBL/GenBank/DDBJ databases">
        <title>Genome sequence of a Cantenovulum-like bacteria.</title>
        <authorList>
            <person name="Tan W.R."/>
            <person name="Lau N.-S."/>
            <person name="Go F."/>
            <person name="Amirul A.-A.A."/>
        </authorList>
    </citation>
    <scope>NUCLEOTIDE SEQUENCE [LARGE SCALE GENOMIC DNA]</scope>
    <source>
        <strain evidence="1 2">CCB-QB4</strain>
    </source>
</reference>
<dbReference type="EMBL" id="CP026604">
    <property type="protein sequence ID" value="AWB65271.1"/>
    <property type="molecule type" value="Genomic_DNA"/>
</dbReference>
<dbReference type="Proteomes" id="UP000244441">
    <property type="component" value="Chromosome"/>
</dbReference>
<evidence type="ECO:0008006" key="3">
    <source>
        <dbReference type="Google" id="ProtNLM"/>
    </source>
</evidence>